<dbReference type="FunFam" id="1.25.40.10:FF:000381">
    <property type="entry name" value="Pentatricopeptide repeat-containing protein"/>
    <property type="match status" value="1"/>
</dbReference>
<dbReference type="FunFam" id="1.25.40.10:FF:000425">
    <property type="entry name" value="Pentatricopeptide repeat-containing protein At3g26540"/>
    <property type="match status" value="1"/>
</dbReference>
<dbReference type="Gene3D" id="1.25.40.10">
    <property type="entry name" value="Tetratricopeptide repeat domain"/>
    <property type="match status" value="5"/>
</dbReference>
<dbReference type="EMBL" id="JAVIJP010000017">
    <property type="protein sequence ID" value="KAL3641182.1"/>
    <property type="molecule type" value="Genomic_DNA"/>
</dbReference>
<dbReference type="NCBIfam" id="TIGR00756">
    <property type="entry name" value="PPR"/>
    <property type="match status" value="4"/>
</dbReference>
<dbReference type="InterPro" id="IPR046960">
    <property type="entry name" value="PPR_At4g14850-like_plant"/>
</dbReference>
<name>A0ABD3DHN9_9LAMI</name>
<dbReference type="PANTHER" id="PTHR47926">
    <property type="entry name" value="PENTATRICOPEPTIDE REPEAT-CONTAINING PROTEIN"/>
    <property type="match status" value="1"/>
</dbReference>
<feature type="repeat" description="PPR" evidence="2">
    <location>
        <begin position="128"/>
        <end position="162"/>
    </location>
</feature>
<dbReference type="AlphaFoldDB" id="A0ABD3DHN9"/>
<accession>A0ABD3DHN9</accession>
<reference evidence="4" key="1">
    <citation type="journal article" date="2024" name="IScience">
        <title>Strigolactones Initiate the Formation of Haustorium-like Structures in Castilleja.</title>
        <authorList>
            <person name="Buerger M."/>
            <person name="Peterson D."/>
            <person name="Chory J."/>
        </authorList>
    </citation>
    <scope>NUCLEOTIDE SEQUENCE [LARGE SCALE GENOMIC DNA]</scope>
</reference>
<dbReference type="FunFam" id="1.25.40.10:FF:000158">
    <property type="entry name" value="pentatricopeptide repeat-containing protein At2g33680"/>
    <property type="match status" value="1"/>
</dbReference>
<dbReference type="PROSITE" id="PS51375">
    <property type="entry name" value="PPR"/>
    <property type="match status" value="5"/>
</dbReference>
<evidence type="ECO:0000256" key="1">
    <source>
        <dbReference type="ARBA" id="ARBA00022737"/>
    </source>
</evidence>
<keyword evidence="4" id="KW-1185">Reference proteome</keyword>
<feature type="repeat" description="PPR" evidence="2">
    <location>
        <begin position="563"/>
        <end position="597"/>
    </location>
</feature>
<dbReference type="GO" id="GO:0099402">
    <property type="term" value="P:plant organ development"/>
    <property type="evidence" value="ECO:0007669"/>
    <property type="project" value="UniProtKB-ARBA"/>
</dbReference>
<evidence type="ECO:0000313" key="4">
    <source>
        <dbReference type="Proteomes" id="UP001632038"/>
    </source>
</evidence>
<feature type="repeat" description="PPR" evidence="2">
    <location>
        <begin position="463"/>
        <end position="497"/>
    </location>
</feature>
<evidence type="ECO:0000313" key="3">
    <source>
        <dbReference type="EMBL" id="KAL3641182.1"/>
    </source>
</evidence>
<keyword evidence="1" id="KW-0677">Repeat</keyword>
<gene>
    <name evidence="3" type="ORF">CASFOL_016150</name>
</gene>
<dbReference type="InterPro" id="IPR002885">
    <property type="entry name" value="PPR_rpt"/>
</dbReference>
<organism evidence="3 4">
    <name type="scientific">Castilleja foliolosa</name>
    <dbReference type="NCBI Taxonomy" id="1961234"/>
    <lineage>
        <taxon>Eukaryota</taxon>
        <taxon>Viridiplantae</taxon>
        <taxon>Streptophyta</taxon>
        <taxon>Embryophyta</taxon>
        <taxon>Tracheophyta</taxon>
        <taxon>Spermatophyta</taxon>
        <taxon>Magnoliopsida</taxon>
        <taxon>eudicotyledons</taxon>
        <taxon>Gunneridae</taxon>
        <taxon>Pentapetalae</taxon>
        <taxon>asterids</taxon>
        <taxon>lamiids</taxon>
        <taxon>Lamiales</taxon>
        <taxon>Orobanchaceae</taxon>
        <taxon>Pedicularideae</taxon>
        <taxon>Castillejinae</taxon>
        <taxon>Castilleja</taxon>
    </lineage>
</organism>
<feature type="repeat" description="PPR" evidence="2">
    <location>
        <begin position="330"/>
        <end position="364"/>
    </location>
</feature>
<protein>
    <recommendedName>
        <fullName evidence="5">Pentatricopeptide repeat-containing protein</fullName>
    </recommendedName>
</protein>
<feature type="repeat" description="PPR" evidence="2">
    <location>
        <begin position="229"/>
        <end position="263"/>
    </location>
</feature>
<dbReference type="Pfam" id="PF01535">
    <property type="entry name" value="PPR"/>
    <property type="match status" value="7"/>
</dbReference>
<dbReference type="GO" id="GO:0009451">
    <property type="term" value="P:RNA modification"/>
    <property type="evidence" value="ECO:0007669"/>
    <property type="project" value="UniProtKB-ARBA"/>
</dbReference>
<dbReference type="InterPro" id="IPR011990">
    <property type="entry name" value="TPR-like_helical_dom_sf"/>
</dbReference>
<comment type="caution">
    <text evidence="3">The sequence shown here is derived from an EMBL/GenBank/DDBJ whole genome shotgun (WGS) entry which is preliminary data.</text>
</comment>
<proteinExistence type="predicted"/>
<dbReference type="PANTHER" id="PTHR47926:SF476">
    <property type="entry name" value="PENTATRICOPEPTIDE REPEAT-CONTAINING PROTEIN"/>
    <property type="match status" value="1"/>
</dbReference>
<dbReference type="Pfam" id="PF13041">
    <property type="entry name" value="PPR_2"/>
    <property type="match status" value="2"/>
</dbReference>
<evidence type="ECO:0008006" key="5">
    <source>
        <dbReference type="Google" id="ProtNLM"/>
    </source>
</evidence>
<dbReference type="Proteomes" id="UP001632038">
    <property type="component" value="Unassembled WGS sequence"/>
</dbReference>
<evidence type="ECO:0000256" key="2">
    <source>
        <dbReference type="PROSITE-ProRule" id="PRU00708"/>
    </source>
</evidence>
<sequence length="710" mass="79938">MGTKTGFGRTILSSAVATTTTTLRPSSPPCTKELTTTILNHVRLGRLSKAVSILFSSAAPFPPSLYAHLFRICASNKSIIETRKLESHLITFNPNPPVFLLNRAIESYGKCNCLEDARELFDEMPTRDGGSWNSIITAYSRNKCPENVLYMFSMMISEGVFASEVTFASVLGSCADVLELGLSKQVHGLVVKYGYAGNIILESSIVDAYGKCCEMVDSRRMFDEIKNPNDVSWNVIVRRYLEMGDGYEAINMFAKMIRSRTSPLTFTVSNAILACSSFGGLKEGVQIHAFSIKNNLAHDEVVSSTLISMYAKSRDLASAKKIFDLPVYKNLINCTTMVSGYALSGKMKDARAIFDEMPERTVISWNVMLSGYTRSLKWDKALAFVMLMRKNTNDMDHVTLGLILNISAAIPDLELGKQVHGYAYRNEFYSNLFFGNALLNMYGKCGSLKRARAWFYEMSHVRDEVSWNNLLTSYARHGLSEEAMNIFWKMSEETKPSKFTFGTLLAACANIFSLGLGKQIHAFMVRNEYDFDIVISGALVDMYSKCRCVVYAIRVFEKACSKDVILFNSMILGCLHNGMGEKVVEIFEKMEVEGVRPDHTTFQGVLRACVNEGLVELGRGYFEAMSDKYMLLPQLEHYESMIEMYGLHGYMDELEIFVKNMPFEPNVAMLIKVFDFCRKHKCVGFGEWTCGRLNELNPLVQLRFEITDEP</sequence>